<accession>A0A484FR41</accession>
<evidence type="ECO:0000313" key="2">
    <source>
        <dbReference type="Proteomes" id="UP000014480"/>
    </source>
</evidence>
<gene>
    <name evidence="1" type="ORF">Cob_v007740</name>
</gene>
<organism evidence="1 2">
    <name type="scientific">Colletotrichum orbiculare (strain 104-T / ATCC 96160 / CBS 514.97 / LARS 414 / MAFF 240422)</name>
    <name type="common">Cucumber anthracnose fungus</name>
    <name type="synonym">Colletotrichum lagenarium</name>
    <dbReference type="NCBI Taxonomy" id="1213857"/>
    <lineage>
        <taxon>Eukaryota</taxon>
        <taxon>Fungi</taxon>
        <taxon>Dikarya</taxon>
        <taxon>Ascomycota</taxon>
        <taxon>Pezizomycotina</taxon>
        <taxon>Sordariomycetes</taxon>
        <taxon>Hypocreomycetidae</taxon>
        <taxon>Glomerellales</taxon>
        <taxon>Glomerellaceae</taxon>
        <taxon>Colletotrichum</taxon>
        <taxon>Colletotrichum orbiculare species complex</taxon>
    </lineage>
</organism>
<dbReference type="Proteomes" id="UP000014480">
    <property type="component" value="Unassembled WGS sequence"/>
</dbReference>
<reference evidence="2" key="2">
    <citation type="journal article" date="2019" name="Mol. Plant Microbe Interact.">
        <title>Genome sequence resources for four phytopathogenic fungi from the Colletotrichum orbiculare species complex.</title>
        <authorList>
            <person name="Gan P."/>
            <person name="Tsushima A."/>
            <person name="Narusaka M."/>
            <person name="Narusaka Y."/>
            <person name="Takano Y."/>
            <person name="Kubo Y."/>
            <person name="Shirasu K."/>
        </authorList>
    </citation>
    <scope>GENOME REANNOTATION</scope>
    <source>
        <strain evidence="2">104-T / ATCC 96160 / CBS 514.97 / LARS 414 / MAFF 240422</strain>
    </source>
</reference>
<reference evidence="2" key="1">
    <citation type="journal article" date="2013" name="New Phytol.">
        <title>Comparative genomic and transcriptomic analyses reveal the hemibiotrophic stage shift of Colletotrichum fungi.</title>
        <authorList>
            <person name="Gan P."/>
            <person name="Ikeda K."/>
            <person name="Irieda H."/>
            <person name="Narusaka M."/>
            <person name="O'Connell R.J."/>
            <person name="Narusaka Y."/>
            <person name="Takano Y."/>
            <person name="Kubo Y."/>
            <person name="Shirasu K."/>
        </authorList>
    </citation>
    <scope>NUCLEOTIDE SEQUENCE [LARGE SCALE GENOMIC DNA]</scope>
    <source>
        <strain evidence="2">104-T / ATCC 96160 / CBS 514.97 / LARS 414 / MAFF 240422</strain>
    </source>
</reference>
<comment type="caution">
    <text evidence="1">The sequence shown here is derived from an EMBL/GenBank/DDBJ whole genome shotgun (WGS) entry which is preliminary data.</text>
</comment>
<protein>
    <submittedName>
        <fullName evidence="1">Uncharacterized protein</fullName>
    </submittedName>
</protein>
<keyword evidence="2" id="KW-1185">Reference proteome</keyword>
<sequence length="130" mass="15146">MASEDDIHTSTTSRDGTHLTYCYPSSHLMSSHNPHRNSSLALEATSIDFGRTWPWSFWSRRAFPANMTKTGYRNSKKLGARIQRPVLVWITWENRDRCPLVSQLYHEKEKSQATWAFPHFHLQTCGQDHL</sequence>
<evidence type="ECO:0000313" key="1">
    <source>
        <dbReference type="EMBL" id="TDZ19467.1"/>
    </source>
</evidence>
<dbReference type="AlphaFoldDB" id="A0A484FR41"/>
<dbReference type="EMBL" id="AMCV02000020">
    <property type="protein sequence ID" value="TDZ19467.1"/>
    <property type="molecule type" value="Genomic_DNA"/>
</dbReference>
<name>A0A484FR41_COLOR</name>
<proteinExistence type="predicted"/>